<dbReference type="OrthoDB" id="9795355at2"/>
<organism evidence="1 2">
    <name type="scientific">Prochlorococcus marinus (strain MIT 9313)</name>
    <dbReference type="NCBI Taxonomy" id="74547"/>
    <lineage>
        <taxon>Bacteria</taxon>
        <taxon>Bacillati</taxon>
        <taxon>Cyanobacteriota</taxon>
        <taxon>Cyanophyceae</taxon>
        <taxon>Synechococcales</taxon>
        <taxon>Prochlorococcaceae</taxon>
        <taxon>Prochlorococcus</taxon>
    </lineage>
</organism>
<dbReference type="RefSeq" id="WP_011131307.1">
    <property type="nucleotide sequence ID" value="NC_005071.1"/>
</dbReference>
<dbReference type="GO" id="GO:0005975">
    <property type="term" value="P:carbohydrate metabolic process"/>
    <property type="evidence" value="ECO:0007669"/>
    <property type="project" value="InterPro"/>
</dbReference>
<keyword evidence="2" id="KW-1185">Reference proteome</keyword>
<dbReference type="InterPro" id="IPR008183">
    <property type="entry name" value="Aldose_1/G6P_1-epimerase"/>
</dbReference>
<sequence length="298" mass="33445">MIDGDSSPLLRKQSPYPHWQYLHPESGDRLRIVPERGGLVTDWCCNGHELLYLDQERFADPEKSIRGGIPVLFPICGNLPGDLLPLPSGEFILKQHGFARDQPWELQLLEDHSGVKLSFVDSEETRAAYPFSFLLEMVVRPIRNALEIDVNVHNRSQSAMPFSFGLHPYFKVTDLNKVRLEGLPNSCLNHLQMAEAETAIQLAALTEGVDFLTRPAGPVTLVDEASGRSLQLQHENPMDLTVVWTDPPRQMLCLEPWTGPREALISGDRKLEIEAGGQQRLRCSFSINLEKTVRAASC</sequence>
<dbReference type="CDD" id="cd09025">
    <property type="entry name" value="Aldose_epim_Slr1438"/>
    <property type="match status" value="1"/>
</dbReference>
<dbReference type="KEGG" id="pmt:PMT_1942"/>
<dbReference type="PANTHER" id="PTHR11122:SF13">
    <property type="entry name" value="GLUCOSE-6-PHOSPHATE 1-EPIMERASE"/>
    <property type="match status" value="1"/>
</dbReference>
<dbReference type="DNASU" id="1729279"/>
<dbReference type="Proteomes" id="UP000001423">
    <property type="component" value="Chromosome"/>
</dbReference>
<name>Q7V4K9_PROMM</name>
<proteinExistence type="predicted"/>
<dbReference type="SUPFAM" id="SSF74650">
    <property type="entry name" value="Galactose mutarotase-like"/>
    <property type="match status" value="1"/>
</dbReference>
<dbReference type="GO" id="GO:0016853">
    <property type="term" value="F:isomerase activity"/>
    <property type="evidence" value="ECO:0007669"/>
    <property type="project" value="InterPro"/>
</dbReference>
<dbReference type="Pfam" id="PF01263">
    <property type="entry name" value="Aldose_epim"/>
    <property type="match status" value="1"/>
</dbReference>
<dbReference type="PANTHER" id="PTHR11122">
    <property type="entry name" value="APOSPORY-ASSOCIATED PROTEIN C-RELATED"/>
    <property type="match status" value="1"/>
</dbReference>
<dbReference type="HOGENOM" id="CLU_057834_0_0_3"/>
<dbReference type="InterPro" id="IPR011013">
    <property type="entry name" value="Gal_mutarotase_sf_dom"/>
</dbReference>
<dbReference type="GO" id="GO:0030246">
    <property type="term" value="F:carbohydrate binding"/>
    <property type="evidence" value="ECO:0007669"/>
    <property type="project" value="InterPro"/>
</dbReference>
<dbReference type="EMBL" id="BX548175">
    <property type="protein sequence ID" value="CAE22116.1"/>
    <property type="molecule type" value="Genomic_DNA"/>
</dbReference>
<gene>
    <name evidence="1" type="ordered locus">PMT_1942</name>
</gene>
<evidence type="ECO:0008006" key="3">
    <source>
        <dbReference type="Google" id="ProtNLM"/>
    </source>
</evidence>
<evidence type="ECO:0000313" key="1">
    <source>
        <dbReference type="EMBL" id="CAE22116.1"/>
    </source>
</evidence>
<accession>Q7V4K9</accession>
<reference evidence="1 2" key="1">
    <citation type="journal article" date="2003" name="Nature">
        <title>Genome divergence in two Prochlorococcus ecotypes reflects oceanic niche differentiation.</title>
        <authorList>
            <person name="Rocap G."/>
            <person name="Larimer F.W."/>
            <person name="Lamerdin J.E."/>
            <person name="Malfatti S."/>
            <person name="Chain P."/>
            <person name="Ahlgren N.A."/>
            <person name="Arellano A."/>
            <person name="Coleman M."/>
            <person name="Hauser L."/>
            <person name="Hess W.R."/>
            <person name="Johnson Z.I."/>
            <person name="Land M.L."/>
            <person name="Lindell D."/>
            <person name="Post A.F."/>
            <person name="Regala W."/>
            <person name="Shah M."/>
            <person name="Shaw S.L."/>
            <person name="Steglich C."/>
            <person name="Sullivan M.B."/>
            <person name="Ting C.S."/>
            <person name="Tolonen A."/>
            <person name="Webb E.A."/>
            <person name="Zinser E.R."/>
            <person name="Chisholm S.W."/>
        </authorList>
    </citation>
    <scope>NUCLEOTIDE SEQUENCE [LARGE SCALE GENOMIC DNA]</scope>
    <source>
        <strain evidence="2">MIT 9313</strain>
    </source>
</reference>
<dbReference type="Gene3D" id="2.70.98.10">
    <property type="match status" value="1"/>
</dbReference>
<dbReference type="AlphaFoldDB" id="Q7V4K9"/>
<dbReference type="eggNOG" id="COG2017">
    <property type="taxonomic scope" value="Bacteria"/>
</dbReference>
<dbReference type="InterPro" id="IPR014718">
    <property type="entry name" value="GH-type_carb-bd"/>
</dbReference>
<evidence type="ECO:0000313" key="2">
    <source>
        <dbReference type="Proteomes" id="UP000001423"/>
    </source>
</evidence>
<protein>
    <recommendedName>
        <fullName evidence="3">Glucose-6-phosphate 1-epimerase</fullName>
    </recommendedName>
</protein>